<protein>
    <submittedName>
        <fullName evidence="1">Uncharacterized protein</fullName>
    </submittedName>
</protein>
<sequence length="86" mass="9158">MVEDITMKGHGFLSDDNCSKAVLCFCSALEIRLAEFGRAGCAAECINLGLALLRLADTAPYVRESALEVAAIMLECASEIMDQGSI</sequence>
<reference evidence="1 2" key="1">
    <citation type="journal article" date="2013" name="Front. Plant Sci.">
        <title>The Reference Genome of the Halophytic Plant Eutrema salsugineum.</title>
        <authorList>
            <person name="Yang R."/>
            <person name="Jarvis D.E."/>
            <person name="Chen H."/>
            <person name="Beilstein M.A."/>
            <person name="Grimwood J."/>
            <person name="Jenkins J."/>
            <person name="Shu S."/>
            <person name="Prochnik S."/>
            <person name="Xin M."/>
            <person name="Ma C."/>
            <person name="Schmutz J."/>
            <person name="Wing R.A."/>
            <person name="Mitchell-Olds T."/>
            <person name="Schumaker K.S."/>
            <person name="Wang X."/>
        </authorList>
    </citation>
    <scope>NUCLEOTIDE SEQUENCE [LARGE SCALE GENOMIC DNA]</scope>
</reference>
<gene>
    <name evidence="1" type="ORF">EUTSA_v10006342mg</name>
</gene>
<dbReference type="Gramene" id="ESQ44419">
    <property type="protein sequence ID" value="ESQ44419"/>
    <property type="gene ID" value="EUTSA_v10006342mg"/>
</dbReference>
<dbReference type="KEGG" id="eus:EUTSA_v10006342mg"/>
<keyword evidence="2" id="KW-1185">Reference proteome</keyword>
<name>V4LKY7_EUTSA</name>
<proteinExistence type="predicted"/>
<dbReference type="AlphaFoldDB" id="V4LKY7"/>
<accession>V4LKY7</accession>
<dbReference type="Proteomes" id="UP000030689">
    <property type="component" value="Unassembled WGS sequence"/>
</dbReference>
<dbReference type="EMBL" id="KI517455">
    <property type="protein sequence ID" value="ESQ44419.1"/>
    <property type="molecule type" value="Genomic_DNA"/>
</dbReference>
<organism evidence="1 2">
    <name type="scientific">Eutrema salsugineum</name>
    <name type="common">Saltwater cress</name>
    <name type="synonym">Sisymbrium salsugineum</name>
    <dbReference type="NCBI Taxonomy" id="72664"/>
    <lineage>
        <taxon>Eukaryota</taxon>
        <taxon>Viridiplantae</taxon>
        <taxon>Streptophyta</taxon>
        <taxon>Embryophyta</taxon>
        <taxon>Tracheophyta</taxon>
        <taxon>Spermatophyta</taxon>
        <taxon>Magnoliopsida</taxon>
        <taxon>eudicotyledons</taxon>
        <taxon>Gunneridae</taxon>
        <taxon>Pentapetalae</taxon>
        <taxon>rosids</taxon>
        <taxon>malvids</taxon>
        <taxon>Brassicales</taxon>
        <taxon>Brassicaceae</taxon>
        <taxon>Eutremeae</taxon>
        <taxon>Eutrema</taxon>
    </lineage>
</organism>
<evidence type="ECO:0000313" key="2">
    <source>
        <dbReference type="Proteomes" id="UP000030689"/>
    </source>
</evidence>
<evidence type="ECO:0000313" key="1">
    <source>
        <dbReference type="EMBL" id="ESQ44419.1"/>
    </source>
</evidence>